<feature type="chain" id="PRO_5011587900" evidence="5">
    <location>
        <begin position="23"/>
        <end position="648"/>
    </location>
</feature>
<dbReference type="EMBL" id="FNZR01000003">
    <property type="protein sequence ID" value="SEL05240.1"/>
    <property type="molecule type" value="Genomic_DNA"/>
</dbReference>
<dbReference type="PANTHER" id="PTHR30329:SF21">
    <property type="entry name" value="LIPOPROTEIN YIAD-RELATED"/>
    <property type="match status" value="1"/>
</dbReference>
<keyword evidence="2 4" id="KW-0472">Membrane</keyword>
<name>A0A1H7M1V3_9SPHI</name>
<dbReference type="STRING" id="332977.SAMN05421740_103338"/>
<dbReference type="RefSeq" id="WP_090604848.1">
    <property type="nucleotide sequence ID" value="NZ_FNZR01000003.1"/>
</dbReference>
<dbReference type="InterPro" id="IPR050330">
    <property type="entry name" value="Bact_OuterMem_StrucFunc"/>
</dbReference>
<dbReference type="InterPro" id="IPR036737">
    <property type="entry name" value="OmpA-like_sf"/>
</dbReference>
<evidence type="ECO:0000256" key="4">
    <source>
        <dbReference type="PROSITE-ProRule" id="PRU00473"/>
    </source>
</evidence>
<feature type="signal peptide" evidence="5">
    <location>
        <begin position="1"/>
        <end position="22"/>
    </location>
</feature>
<dbReference type="Gene3D" id="2.60.40.1120">
    <property type="entry name" value="Carboxypeptidase-like, regulatory domain"/>
    <property type="match status" value="1"/>
</dbReference>
<sequence>MKKNYIGLLVGMSMLLINSAIAQEQPNLRDRADELYKRFEYANAVKLYARLVDSQRPRVQDLERLADSYLKMKDYESAENWYARLTGHEGVQPEHFLRYGEVLKINGKYAEAKEQLETYATKTGDTSRVALEIIGCDSALNWMAHPTLHRLHNEADVNTDNAEFSVFPQGENVYYAGEPAGGTFSDTYGWTGNAFLRVYTAPLSSGGMLGSPTLAETAINDAKYHVGPLTATKDGNTRFVTRTHVGKEGELEKIGEYKYRTNKLELYSYQNVNGTWVEEPFAYNKVTAYSVGHAALSLDDNILYFVSDMPGGHGGTDIWYSERQADGSWGTPVNAGESINSAGNELFPNIGPDGTLYYSSDGLVGMGGLDVFKAVGSKASWTAPENLKYPVNSAADDFAYIVHSEDEEGFRGFVSSDRPGGKGMDDIYSFSFEKPKIIIILKGTTADKATGERLPAAAVTLYDGQRKIIAKLNSSNTGTFEFELERDRAYTVLAQKSGYHADSAKVSTMGITQSDTLEVALLLEPVFQVGQTFELENIYYDFDKYNIRPDAAIILDELVRTMRDNPTLKIELSSHTDSRGSHAYNEVLSQHRAQAAVDYLVSRGIARDRMVAKGYGESKLINRCADGVQCSEEEHQANRRTEVTVLEY</sequence>
<evidence type="ECO:0000313" key="7">
    <source>
        <dbReference type="EMBL" id="SEL05240.1"/>
    </source>
</evidence>
<gene>
    <name evidence="7" type="ORF">SAMN05421740_103338</name>
</gene>
<dbReference type="InterPro" id="IPR011659">
    <property type="entry name" value="WD40"/>
</dbReference>
<dbReference type="Gene3D" id="1.25.40.10">
    <property type="entry name" value="Tetratricopeptide repeat domain"/>
    <property type="match status" value="1"/>
</dbReference>
<dbReference type="InterPro" id="IPR011990">
    <property type="entry name" value="TPR-like_helical_dom_sf"/>
</dbReference>
<accession>A0A1H7M1V3</accession>
<dbReference type="PRINTS" id="PR01021">
    <property type="entry name" value="OMPADOMAIN"/>
</dbReference>
<dbReference type="SUPFAM" id="SSF103088">
    <property type="entry name" value="OmpA-like"/>
    <property type="match status" value="1"/>
</dbReference>
<evidence type="ECO:0000256" key="5">
    <source>
        <dbReference type="SAM" id="SignalP"/>
    </source>
</evidence>
<evidence type="ECO:0000313" key="8">
    <source>
        <dbReference type="Proteomes" id="UP000198916"/>
    </source>
</evidence>
<dbReference type="SUPFAM" id="SSF48452">
    <property type="entry name" value="TPR-like"/>
    <property type="match status" value="1"/>
</dbReference>
<proteinExistence type="predicted"/>
<dbReference type="Pfam" id="PF00691">
    <property type="entry name" value="OmpA"/>
    <property type="match status" value="1"/>
</dbReference>
<dbReference type="CDD" id="cd07185">
    <property type="entry name" value="OmpA_C-like"/>
    <property type="match status" value="1"/>
</dbReference>
<dbReference type="InterPro" id="IPR006665">
    <property type="entry name" value="OmpA-like"/>
</dbReference>
<feature type="domain" description="OmpA-like" evidence="6">
    <location>
        <begin position="529"/>
        <end position="648"/>
    </location>
</feature>
<evidence type="ECO:0000256" key="1">
    <source>
        <dbReference type="ARBA" id="ARBA00004442"/>
    </source>
</evidence>
<dbReference type="SUPFAM" id="SSF82171">
    <property type="entry name" value="DPP6 N-terminal domain-like"/>
    <property type="match status" value="1"/>
</dbReference>
<evidence type="ECO:0000259" key="6">
    <source>
        <dbReference type="PROSITE" id="PS51123"/>
    </source>
</evidence>
<dbReference type="PROSITE" id="PS51123">
    <property type="entry name" value="OMPA_2"/>
    <property type="match status" value="1"/>
</dbReference>
<evidence type="ECO:0000256" key="3">
    <source>
        <dbReference type="ARBA" id="ARBA00023237"/>
    </source>
</evidence>
<reference evidence="8" key="1">
    <citation type="submission" date="2016-10" db="EMBL/GenBank/DDBJ databases">
        <authorList>
            <person name="Varghese N."/>
            <person name="Submissions S."/>
        </authorList>
    </citation>
    <scope>NUCLEOTIDE SEQUENCE [LARGE SCALE GENOMIC DNA]</scope>
    <source>
        <strain evidence="8">Jip14</strain>
    </source>
</reference>
<dbReference type="OrthoDB" id="9809364at2"/>
<organism evidence="7 8">
    <name type="scientific">Parapedobacter koreensis</name>
    <dbReference type="NCBI Taxonomy" id="332977"/>
    <lineage>
        <taxon>Bacteria</taxon>
        <taxon>Pseudomonadati</taxon>
        <taxon>Bacteroidota</taxon>
        <taxon>Sphingobacteriia</taxon>
        <taxon>Sphingobacteriales</taxon>
        <taxon>Sphingobacteriaceae</taxon>
        <taxon>Parapedobacter</taxon>
    </lineage>
</organism>
<evidence type="ECO:0000256" key="2">
    <source>
        <dbReference type="ARBA" id="ARBA00023136"/>
    </source>
</evidence>
<dbReference type="Pfam" id="PF07676">
    <property type="entry name" value="PD40"/>
    <property type="match status" value="1"/>
</dbReference>
<dbReference type="SUPFAM" id="SSF49478">
    <property type="entry name" value="Cna protein B-type domain"/>
    <property type="match status" value="1"/>
</dbReference>
<dbReference type="InterPro" id="IPR006664">
    <property type="entry name" value="OMP_bac"/>
</dbReference>
<keyword evidence="8" id="KW-1185">Reference proteome</keyword>
<dbReference type="GO" id="GO:0009279">
    <property type="term" value="C:cell outer membrane"/>
    <property type="evidence" value="ECO:0007669"/>
    <property type="project" value="UniProtKB-SubCell"/>
</dbReference>
<dbReference type="Proteomes" id="UP000198916">
    <property type="component" value="Unassembled WGS sequence"/>
</dbReference>
<keyword evidence="5" id="KW-0732">Signal</keyword>
<keyword evidence="3" id="KW-0998">Cell outer membrane</keyword>
<dbReference type="AlphaFoldDB" id="A0A1H7M1V3"/>
<dbReference type="PANTHER" id="PTHR30329">
    <property type="entry name" value="STATOR ELEMENT OF FLAGELLAR MOTOR COMPLEX"/>
    <property type="match status" value="1"/>
</dbReference>
<dbReference type="Gene3D" id="3.30.1330.60">
    <property type="entry name" value="OmpA-like domain"/>
    <property type="match status" value="1"/>
</dbReference>
<protein>
    <submittedName>
        <fullName evidence="7">OmpA family protein</fullName>
    </submittedName>
</protein>
<comment type="subcellular location">
    <subcellularLocation>
        <location evidence="1">Cell outer membrane</location>
    </subcellularLocation>
</comment>